<dbReference type="Proteomes" id="UP000218069">
    <property type="component" value="Unassembled WGS sequence"/>
</dbReference>
<dbReference type="InterPro" id="IPR052017">
    <property type="entry name" value="TSUP"/>
</dbReference>
<organism evidence="9 10">
    <name type="scientific">Polynucleobacter meluiroseus</name>
    <dbReference type="NCBI Taxonomy" id="1938814"/>
    <lineage>
        <taxon>Bacteria</taxon>
        <taxon>Pseudomonadati</taxon>
        <taxon>Pseudomonadota</taxon>
        <taxon>Betaproteobacteria</taxon>
        <taxon>Burkholderiales</taxon>
        <taxon>Burkholderiaceae</taxon>
        <taxon>Polynucleobacter</taxon>
    </lineage>
</organism>
<feature type="transmembrane region" description="Helical" evidence="8">
    <location>
        <begin position="68"/>
        <end position="87"/>
    </location>
</feature>
<keyword evidence="7 8" id="KW-0472">Membrane</keyword>
<name>A0A240E395_9BURK</name>
<evidence type="ECO:0000313" key="9">
    <source>
        <dbReference type="EMBL" id="SNX29350.1"/>
    </source>
</evidence>
<keyword evidence="3" id="KW-0813">Transport</keyword>
<evidence type="ECO:0000256" key="4">
    <source>
        <dbReference type="ARBA" id="ARBA00022475"/>
    </source>
</evidence>
<evidence type="ECO:0000256" key="5">
    <source>
        <dbReference type="ARBA" id="ARBA00022692"/>
    </source>
</evidence>
<proteinExistence type="inferred from homology"/>
<evidence type="ECO:0000256" key="1">
    <source>
        <dbReference type="ARBA" id="ARBA00004651"/>
    </source>
</evidence>
<feature type="transmembrane region" description="Helical" evidence="8">
    <location>
        <begin position="174"/>
        <end position="193"/>
    </location>
</feature>
<feature type="transmembrane region" description="Helical" evidence="8">
    <location>
        <begin position="224"/>
        <end position="242"/>
    </location>
</feature>
<keyword evidence="10" id="KW-1185">Reference proteome</keyword>
<evidence type="ECO:0000256" key="8">
    <source>
        <dbReference type="RuleBase" id="RU363041"/>
    </source>
</evidence>
<keyword evidence="6 8" id="KW-1133">Transmembrane helix</keyword>
<keyword evidence="5 8" id="KW-0812">Transmembrane</keyword>
<feature type="transmembrane region" description="Helical" evidence="8">
    <location>
        <begin position="131"/>
        <end position="154"/>
    </location>
</feature>
<evidence type="ECO:0000256" key="7">
    <source>
        <dbReference type="ARBA" id="ARBA00023136"/>
    </source>
</evidence>
<feature type="transmembrane region" description="Helical" evidence="8">
    <location>
        <begin position="200"/>
        <end position="218"/>
    </location>
</feature>
<accession>A0A240E395</accession>
<comment type="subcellular location">
    <subcellularLocation>
        <location evidence="1 8">Cell membrane</location>
        <topology evidence="1 8">Multi-pass membrane protein</topology>
    </subcellularLocation>
</comment>
<evidence type="ECO:0000256" key="2">
    <source>
        <dbReference type="ARBA" id="ARBA00009142"/>
    </source>
</evidence>
<dbReference type="InterPro" id="IPR002781">
    <property type="entry name" value="TM_pro_TauE-like"/>
</dbReference>
<evidence type="ECO:0000256" key="3">
    <source>
        <dbReference type="ARBA" id="ARBA00022448"/>
    </source>
</evidence>
<dbReference type="GO" id="GO:0005886">
    <property type="term" value="C:plasma membrane"/>
    <property type="evidence" value="ECO:0007669"/>
    <property type="project" value="UniProtKB-SubCell"/>
</dbReference>
<dbReference type="AlphaFoldDB" id="A0A240E395"/>
<dbReference type="PANTHER" id="PTHR30269:SF0">
    <property type="entry name" value="MEMBRANE TRANSPORTER PROTEIN YFCA-RELATED"/>
    <property type="match status" value="1"/>
</dbReference>
<comment type="similarity">
    <text evidence="2 8">Belongs to the 4-toluene sulfonate uptake permease (TSUP) (TC 2.A.102) family.</text>
</comment>
<feature type="transmembrane region" description="Helical" evidence="8">
    <location>
        <begin position="93"/>
        <end position="111"/>
    </location>
</feature>
<dbReference type="EMBL" id="OANS01000004">
    <property type="protein sequence ID" value="SNX29350.1"/>
    <property type="molecule type" value="Genomic_DNA"/>
</dbReference>
<dbReference type="PANTHER" id="PTHR30269">
    <property type="entry name" value="TRANSMEMBRANE PROTEIN YFCA"/>
    <property type="match status" value="1"/>
</dbReference>
<keyword evidence="4 8" id="KW-1003">Cell membrane</keyword>
<dbReference type="Pfam" id="PF01925">
    <property type="entry name" value="TauE"/>
    <property type="match status" value="1"/>
</dbReference>
<protein>
    <recommendedName>
        <fullName evidence="8">Probable membrane transporter protein</fullName>
    </recommendedName>
</protein>
<gene>
    <name evidence="9" type="ORF">SAMN06295945_1721</name>
</gene>
<sequence length="247" mass="26348">MLLICALMAGLIDSVIGGGGMIQVPALFAFVPGFPAATLMSVNKMASIVGTTGSALQYTRANRSPWKLVVLASLAAFCASVGGAYLLTQIPSQWLRAALPFFLLALLIFNLQSNAGLIHAPKHQHRKQSAIASIGASVIGFYDGFLGPGAGAFYKLLFTRGLGFDFLRAAAPSKFLNVASNLGALCVFLYLGFVDWRLGILLAVANFIGGQIGSRFAIKHGNTFIRKAFFITVGFLILKTFYDAFLQ</sequence>
<evidence type="ECO:0000256" key="6">
    <source>
        <dbReference type="ARBA" id="ARBA00022989"/>
    </source>
</evidence>
<reference evidence="10" key="1">
    <citation type="submission" date="2017-08" db="EMBL/GenBank/DDBJ databases">
        <authorList>
            <person name="Varghese N."/>
            <person name="Submissions S."/>
        </authorList>
    </citation>
    <scope>NUCLEOTIDE SEQUENCE [LARGE SCALE GENOMIC DNA]</scope>
    <source>
        <strain evidence="10">AP-Melu-1000-B4</strain>
    </source>
</reference>
<evidence type="ECO:0000313" key="10">
    <source>
        <dbReference type="Proteomes" id="UP000218069"/>
    </source>
</evidence>